<dbReference type="AlphaFoldDB" id="A0AAD0YQL1"/>
<name>A0AAD0YQL1_CHRID</name>
<sequence>MKKENFAYLMGMSRHEIKKELGDGFNFFTHDTWTYQVGKTWIGRKIILSIDFKNGKVVAVDLYKTFSRS</sequence>
<gene>
    <name evidence="1" type="ORF">EG352_01450</name>
</gene>
<proteinExistence type="predicted"/>
<accession>A0AAD0YQL1</accession>
<dbReference type="RefSeq" id="WP_027375299.1">
    <property type="nucleotide sequence ID" value="NZ_CP023968.1"/>
</dbReference>
<protein>
    <submittedName>
        <fullName evidence="1">Uncharacterized protein</fullName>
    </submittedName>
</protein>
<evidence type="ECO:0000313" key="2">
    <source>
        <dbReference type="Proteomes" id="UP000269015"/>
    </source>
</evidence>
<organism evidence="1 2">
    <name type="scientific">Chryseobacterium indologenes</name>
    <name type="common">Flavobacterium indologenes</name>
    <dbReference type="NCBI Taxonomy" id="253"/>
    <lineage>
        <taxon>Bacteria</taxon>
        <taxon>Pseudomonadati</taxon>
        <taxon>Bacteroidota</taxon>
        <taxon>Flavobacteriia</taxon>
        <taxon>Flavobacteriales</taxon>
        <taxon>Weeksellaceae</taxon>
        <taxon>Chryseobacterium group</taxon>
        <taxon>Chryseobacterium</taxon>
    </lineage>
</organism>
<dbReference type="EMBL" id="CP033930">
    <property type="protein sequence ID" value="AZB16530.1"/>
    <property type="molecule type" value="Genomic_DNA"/>
</dbReference>
<dbReference type="Proteomes" id="UP000269015">
    <property type="component" value="Chromosome"/>
</dbReference>
<evidence type="ECO:0000313" key="1">
    <source>
        <dbReference type="EMBL" id="AZB16530.1"/>
    </source>
</evidence>
<reference evidence="1 2" key="1">
    <citation type="submission" date="2018-11" db="EMBL/GenBank/DDBJ databases">
        <title>Proposal to divide the Flavobacteriaceae and reorganize its genera based on Amino Acid Identity values calculated from whole genome sequences.</title>
        <authorList>
            <person name="Nicholson A.C."/>
            <person name="Gulvik C.A."/>
            <person name="Whitney A.M."/>
            <person name="Humrighouse B.W."/>
            <person name="Bell M."/>
            <person name="Holmes B."/>
            <person name="Steigerwalt A.G."/>
            <person name="Villarma A."/>
            <person name="Sheth M."/>
            <person name="Batra D."/>
            <person name="Pryor J."/>
            <person name="Bernardet J.-F."/>
            <person name="Hugo C."/>
            <person name="Kampfer P."/>
            <person name="Newman J."/>
            <person name="McQuiston J.R."/>
        </authorList>
    </citation>
    <scope>NUCLEOTIDE SEQUENCE [LARGE SCALE GENOMIC DNA]</scope>
    <source>
        <strain evidence="1 2">H5559</strain>
    </source>
</reference>